<name>A0A1H8SSG7_9GAMM</name>
<evidence type="ECO:0000313" key="5">
    <source>
        <dbReference type="EMBL" id="SEO81103.1"/>
    </source>
</evidence>
<dbReference type="OrthoDB" id="3477511at2"/>
<protein>
    <submittedName>
        <fullName evidence="5">Uncharacterized domain 1-containing protein</fullName>
    </submittedName>
</protein>
<proteinExistence type="inferred from homology"/>
<dbReference type="PANTHER" id="PTHR21660">
    <property type="entry name" value="THIOESTERASE SUPERFAMILY MEMBER-RELATED"/>
    <property type="match status" value="1"/>
</dbReference>
<dbReference type="InterPro" id="IPR003736">
    <property type="entry name" value="PAAI_dom"/>
</dbReference>
<dbReference type="Pfam" id="PF03061">
    <property type="entry name" value="4HBT"/>
    <property type="match status" value="1"/>
</dbReference>
<dbReference type="InterPro" id="IPR039298">
    <property type="entry name" value="ACOT13"/>
</dbReference>
<dbReference type="STRING" id="406100.SAMN04488052_103145"/>
<dbReference type="InterPro" id="IPR029069">
    <property type="entry name" value="HotDog_dom_sf"/>
</dbReference>
<organism evidence="5 6">
    <name type="scientific">Aquisalimonas asiatica</name>
    <dbReference type="NCBI Taxonomy" id="406100"/>
    <lineage>
        <taxon>Bacteria</taxon>
        <taxon>Pseudomonadati</taxon>
        <taxon>Pseudomonadota</taxon>
        <taxon>Gammaproteobacteria</taxon>
        <taxon>Chromatiales</taxon>
        <taxon>Ectothiorhodospiraceae</taxon>
        <taxon>Aquisalimonas</taxon>
    </lineage>
</organism>
<accession>A0A1H8SSG7</accession>
<keyword evidence="6" id="KW-1185">Reference proteome</keyword>
<evidence type="ECO:0000256" key="1">
    <source>
        <dbReference type="ARBA" id="ARBA00008324"/>
    </source>
</evidence>
<evidence type="ECO:0000256" key="2">
    <source>
        <dbReference type="ARBA" id="ARBA00022801"/>
    </source>
</evidence>
<evidence type="ECO:0000313" key="6">
    <source>
        <dbReference type="Proteomes" id="UP000199657"/>
    </source>
</evidence>
<feature type="domain" description="Thioesterase" evidence="4">
    <location>
        <begin position="50"/>
        <end position="127"/>
    </location>
</feature>
<dbReference type="RefSeq" id="WP_091642329.1">
    <property type="nucleotide sequence ID" value="NZ_FOEG01000003.1"/>
</dbReference>
<dbReference type="Proteomes" id="UP000199657">
    <property type="component" value="Unassembled WGS sequence"/>
</dbReference>
<feature type="compositionally biased region" description="Gly residues" evidence="3">
    <location>
        <begin position="145"/>
        <end position="155"/>
    </location>
</feature>
<dbReference type="AlphaFoldDB" id="A0A1H8SSG7"/>
<dbReference type="SUPFAM" id="SSF54637">
    <property type="entry name" value="Thioesterase/thiol ester dehydrase-isomerase"/>
    <property type="match status" value="1"/>
</dbReference>
<dbReference type="Gene3D" id="3.10.129.10">
    <property type="entry name" value="Hotdog Thioesterase"/>
    <property type="match status" value="1"/>
</dbReference>
<keyword evidence="2" id="KW-0378">Hydrolase</keyword>
<gene>
    <name evidence="5" type="ORF">SAMN04488052_103145</name>
</gene>
<dbReference type="PANTHER" id="PTHR21660:SF1">
    <property type="entry name" value="ACYL-COENZYME A THIOESTERASE 13"/>
    <property type="match status" value="1"/>
</dbReference>
<evidence type="ECO:0000259" key="4">
    <source>
        <dbReference type="Pfam" id="PF03061"/>
    </source>
</evidence>
<feature type="region of interest" description="Disordered" evidence="3">
    <location>
        <begin position="135"/>
        <end position="155"/>
    </location>
</feature>
<dbReference type="CDD" id="cd03443">
    <property type="entry name" value="PaaI_thioesterase"/>
    <property type="match status" value="1"/>
</dbReference>
<reference evidence="5 6" key="1">
    <citation type="submission" date="2016-10" db="EMBL/GenBank/DDBJ databases">
        <authorList>
            <person name="de Groot N.N."/>
        </authorList>
    </citation>
    <scope>NUCLEOTIDE SEQUENCE [LARGE SCALE GENOMIC DNA]</scope>
    <source>
        <strain evidence="5 6">CGMCC 1.6291</strain>
    </source>
</reference>
<sequence>MADDNTQHTDYSGETAEGFHGLVGHELVQWEKDLAVIELEVQPKHLNRSGVLHGGVLSTMLDAVCGFAGCYVEDPAEQRGAITLSLTVSFTGQVSSGRIRAVGRRRAGGRRIYAATGEVFSESGDLIALSEGTFRLRSGGTPSDGEGGGAPDGTR</sequence>
<dbReference type="GO" id="GO:0047617">
    <property type="term" value="F:fatty acyl-CoA hydrolase activity"/>
    <property type="evidence" value="ECO:0007669"/>
    <property type="project" value="InterPro"/>
</dbReference>
<evidence type="ECO:0000256" key="3">
    <source>
        <dbReference type="SAM" id="MobiDB-lite"/>
    </source>
</evidence>
<dbReference type="InterPro" id="IPR006683">
    <property type="entry name" value="Thioestr_dom"/>
</dbReference>
<comment type="similarity">
    <text evidence="1">Belongs to the thioesterase PaaI family.</text>
</comment>
<dbReference type="EMBL" id="FOEG01000003">
    <property type="protein sequence ID" value="SEO81103.1"/>
    <property type="molecule type" value="Genomic_DNA"/>
</dbReference>
<dbReference type="NCBIfam" id="TIGR00369">
    <property type="entry name" value="unchar_dom_1"/>
    <property type="match status" value="1"/>
</dbReference>